<organism evidence="2 3">
    <name type="scientific">Fusarium falciforme</name>
    <dbReference type="NCBI Taxonomy" id="195108"/>
    <lineage>
        <taxon>Eukaryota</taxon>
        <taxon>Fungi</taxon>
        <taxon>Dikarya</taxon>
        <taxon>Ascomycota</taxon>
        <taxon>Pezizomycotina</taxon>
        <taxon>Sordariomycetes</taxon>
        <taxon>Hypocreomycetidae</taxon>
        <taxon>Hypocreales</taxon>
        <taxon>Nectriaceae</taxon>
        <taxon>Fusarium</taxon>
        <taxon>Fusarium solani species complex</taxon>
    </lineage>
</organism>
<keyword evidence="3" id="KW-1185">Reference proteome</keyword>
<protein>
    <submittedName>
        <fullName evidence="2">Uncharacterized protein</fullName>
    </submittedName>
</protein>
<dbReference type="EMBL" id="JAOQAV010000004">
    <property type="protein sequence ID" value="KAJ4195105.1"/>
    <property type="molecule type" value="Genomic_DNA"/>
</dbReference>
<dbReference type="Proteomes" id="UP001152087">
    <property type="component" value="Unassembled WGS sequence"/>
</dbReference>
<feature type="region of interest" description="Disordered" evidence="1">
    <location>
        <begin position="1"/>
        <end position="49"/>
    </location>
</feature>
<dbReference type="AlphaFoldDB" id="A0A9W8V3W0"/>
<name>A0A9W8V3W0_9HYPO</name>
<sequence>MARRGSVRSGSKGVMFCGRWMPGQGLEGEDEEEERRRGKGNRKCPSGIGGETLVSLMRLRRVDVGNGREQEGRPAMDLMFVAAERLVEALQGIAQHSTAHRTN</sequence>
<evidence type="ECO:0000313" key="2">
    <source>
        <dbReference type="EMBL" id="KAJ4195105.1"/>
    </source>
</evidence>
<proteinExistence type="predicted"/>
<comment type="caution">
    <text evidence="2">The sequence shown here is derived from an EMBL/GenBank/DDBJ whole genome shotgun (WGS) entry which is preliminary data.</text>
</comment>
<accession>A0A9W8V3W0</accession>
<reference evidence="2" key="1">
    <citation type="submission" date="2022-09" db="EMBL/GenBank/DDBJ databases">
        <title>Fusarium specimens isolated from Avocado Roots.</title>
        <authorList>
            <person name="Stajich J."/>
            <person name="Roper C."/>
            <person name="Heimlech-Rivalta G."/>
        </authorList>
    </citation>
    <scope>NUCLEOTIDE SEQUENCE</scope>
    <source>
        <strain evidence="2">A02</strain>
    </source>
</reference>
<evidence type="ECO:0000313" key="3">
    <source>
        <dbReference type="Proteomes" id="UP001152087"/>
    </source>
</evidence>
<gene>
    <name evidence="2" type="ORF">NW755_002528</name>
</gene>
<evidence type="ECO:0000256" key="1">
    <source>
        <dbReference type="SAM" id="MobiDB-lite"/>
    </source>
</evidence>